<protein>
    <recommendedName>
        <fullName evidence="1">RmlD-like substrate binding domain-containing protein</fullName>
    </recommendedName>
</protein>
<gene>
    <name evidence="2" type="ORF">METZ01_LOCUS233464</name>
</gene>
<dbReference type="InterPro" id="IPR036291">
    <property type="entry name" value="NAD(P)-bd_dom_sf"/>
</dbReference>
<dbReference type="Gene3D" id="3.90.25.10">
    <property type="entry name" value="UDP-galactose 4-epimerase, domain 1"/>
    <property type="match status" value="1"/>
</dbReference>
<dbReference type="PANTHER" id="PTHR10491:SF4">
    <property type="entry name" value="METHIONINE ADENOSYLTRANSFERASE 2 SUBUNIT BETA"/>
    <property type="match status" value="1"/>
</dbReference>
<dbReference type="PANTHER" id="PTHR10491">
    <property type="entry name" value="DTDP-4-DEHYDRORHAMNOSE REDUCTASE"/>
    <property type="match status" value="1"/>
</dbReference>
<dbReference type="InterPro" id="IPR005913">
    <property type="entry name" value="dTDP_dehydrorham_reduct"/>
</dbReference>
<proteinExistence type="predicted"/>
<name>A0A382H006_9ZZZZ</name>
<dbReference type="AlphaFoldDB" id="A0A382H006"/>
<accession>A0A382H006</accession>
<dbReference type="GO" id="GO:0005829">
    <property type="term" value="C:cytosol"/>
    <property type="evidence" value="ECO:0007669"/>
    <property type="project" value="TreeGrafter"/>
</dbReference>
<dbReference type="GO" id="GO:0019305">
    <property type="term" value="P:dTDP-rhamnose biosynthetic process"/>
    <property type="evidence" value="ECO:0007669"/>
    <property type="project" value="TreeGrafter"/>
</dbReference>
<dbReference type="SUPFAM" id="SSF51735">
    <property type="entry name" value="NAD(P)-binding Rossmann-fold domains"/>
    <property type="match status" value="1"/>
</dbReference>
<dbReference type="Gene3D" id="3.40.50.720">
    <property type="entry name" value="NAD(P)-binding Rossmann-like Domain"/>
    <property type="match status" value="1"/>
</dbReference>
<reference evidence="2" key="1">
    <citation type="submission" date="2018-05" db="EMBL/GenBank/DDBJ databases">
        <authorList>
            <person name="Lanie J.A."/>
            <person name="Ng W.-L."/>
            <person name="Kazmierczak K.M."/>
            <person name="Andrzejewski T.M."/>
            <person name="Davidsen T.M."/>
            <person name="Wayne K.J."/>
            <person name="Tettelin H."/>
            <person name="Glass J.I."/>
            <person name="Rusch D."/>
            <person name="Podicherti R."/>
            <person name="Tsui H.-C.T."/>
            <person name="Winkler M.E."/>
        </authorList>
    </citation>
    <scope>NUCLEOTIDE SEQUENCE</scope>
</reference>
<evidence type="ECO:0000259" key="1">
    <source>
        <dbReference type="Pfam" id="PF04321"/>
    </source>
</evidence>
<dbReference type="EMBL" id="UINC01058395">
    <property type="protein sequence ID" value="SVB80610.1"/>
    <property type="molecule type" value="Genomic_DNA"/>
</dbReference>
<evidence type="ECO:0000313" key="2">
    <source>
        <dbReference type="EMBL" id="SVB80610.1"/>
    </source>
</evidence>
<feature type="domain" description="RmlD-like substrate binding" evidence="1">
    <location>
        <begin position="49"/>
        <end position="149"/>
    </location>
</feature>
<sequence>MIGHKIAQSLSNDFVLFGSTRKNITIDAIGIKSCSLIHYDFLIEDNFYIFEQINPDVIINCIGITTRRGASLNASNTKQINEDLPHKINQWTTDNENKLIHFSTDCVFSGTRGNYLDNDTPNAEDLYGETKGKGEIDNDKALTIRCSAIGREIYNHTELFEWLYSMKNKDVEGYSNVLYSGVTTLWLAKILQQILKNNIGLSGIYNISSEPISKYHLLLKLSETFKLNINISENSNIKSNKVLNSKKFTEITGINSPNWDDLIPHFKNDCNKYTDLYKN</sequence>
<dbReference type="InterPro" id="IPR029903">
    <property type="entry name" value="RmlD-like-bd"/>
</dbReference>
<dbReference type="Pfam" id="PF04321">
    <property type="entry name" value="RmlD_sub_bind"/>
    <property type="match status" value="1"/>
</dbReference>
<organism evidence="2">
    <name type="scientific">marine metagenome</name>
    <dbReference type="NCBI Taxonomy" id="408172"/>
    <lineage>
        <taxon>unclassified sequences</taxon>
        <taxon>metagenomes</taxon>
        <taxon>ecological metagenomes</taxon>
    </lineage>
</organism>
<dbReference type="GO" id="GO:0008831">
    <property type="term" value="F:dTDP-4-dehydrorhamnose reductase activity"/>
    <property type="evidence" value="ECO:0007669"/>
    <property type="project" value="TreeGrafter"/>
</dbReference>